<evidence type="ECO:0000256" key="6">
    <source>
        <dbReference type="ARBA" id="ARBA00023136"/>
    </source>
</evidence>
<reference evidence="9" key="1">
    <citation type="journal article" date="2021" name="J Fungi (Basel)">
        <title>Virulence traits and population genomics of the black yeast Aureobasidium melanogenum.</title>
        <authorList>
            <person name="Cernosa A."/>
            <person name="Sun X."/>
            <person name="Gostincar C."/>
            <person name="Fang C."/>
            <person name="Gunde-Cimerman N."/>
            <person name="Song Z."/>
        </authorList>
    </citation>
    <scope>NUCLEOTIDE SEQUENCE</scope>
    <source>
        <strain evidence="9">EXF-9298</strain>
    </source>
</reference>
<dbReference type="InterPro" id="IPR007599">
    <property type="entry name" value="DER1"/>
</dbReference>
<dbReference type="EMBL" id="JAHFXS010002907">
    <property type="protein sequence ID" value="KAG9970346.1"/>
    <property type="molecule type" value="Genomic_DNA"/>
</dbReference>
<keyword evidence="5 7" id="KW-1133">Transmembrane helix</keyword>
<feature type="non-terminal residue" evidence="9">
    <location>
        <position position="354"/>
    </location>
</feature>
<evidence type="ECO:0000256" key="7">
    <source>
        <dbReference type="RuleBase" id="RU363059"/>
    </source>
</evidence>
<dbReference type="PANTHER" id="PTHR11009">
    <property type="entry name" value="DER1-LIKE PROTEIN, DERLIN"/>
    <property type="match status" value="1"/>
</dbReference>
<evidence type="ECO:0000313" key="9">
    <source>
        <dbReference type="EMBL" id="KAG9970346.1"/>
    </source>
</evidence>
<feature type="compositionally biased region" description="Low complexity" evidence="8">
    <location>
        <begin position="237"/>
        <end position="263"/>
    </location>
</feature>
<reference evidence="9" key="2">
    <citation type="submission" date="2021-08" db="EMBL/GenBank/DDBJ databases">
        <authorList>
            <person name="Gostincar C."/>
            <person name="Sun X."/>
            <person name="Song Z."/>
            <person name="Gunde-Cimerman N."/>
        </authorList>
    </citation>
    <scope>NUCLEOTIDE SEQUENCE</scope>
    <source>
        <strain evidence="9">EXF-9298</strain>
    </source>
</reference>
<proteinExistence type="inferred from homology"/>
<comment type="caution">
    <text evidence="9">The sequence shown here is derived from an EMBL/GenBank/DDBJ whole genome shotgun (WGS) entry which is preliminary data.</text>
</comment>
<evidence type="ECO:0000256" key="1">
    <source>
        <dbReference type="ARBA" id="ARBA00004477"/>
    </source>
</evidence>
<evidence type="ECO:0000256" key="8">
    <source>
        <dbReference type="SAM" id="MobiDB-lite"/>
    </source>
</evidence>
<evidence type="ECO:0000313" key="10">
    <source>
        <dbReference type="Proteomes" id="UP000729357"/>
    </source>
</evidence>
<dbReference type="GO" id="GO:0005789">
    <property type="term" value="C:endoplasmic reticulum membrane"/>
    <property type="evidence" value="ECO:0007669"/>
    <property type="project" value="UniProtKB-SubCell"/>
</dbReference>
<dbReference type="SUPFAM" id="SSF144091">
    <property type="entry name" value="Rhomboid-like"/>
    <property type="match status" value="1"/>
</dbReference>
<accession>A0A9P8FDP7</accession>
<organism evidence="9 10">
    <name type="scientific">Aureobasidium melanogenum</name>
    <name type="common">Aureobasidium pullulans var. melanogenum</name>
    <dbReference type="NCBI Taxonomy" id="46634"/>
    <lineage>
        <taxon>Eukaryota</taxon>
        <taxon>Fungi</taxon>
        <taxon>Dikarya</taxon>
        <taxon>Ascomycota</taxon>
        <taxon>Pezizomycotina</taxon>
        <taxon>Dothideomycetes</taxon>
        <taxon>Dothideomycetidae</taxon>
        <taxon>Dothideales</taxon>
        <taxon>Saccotheciaceae</taxon>
        <taxon>Aureobasidium</taxon>
    </lineage>
</organism>
<dbReference type="InterPro" id="IPR035952">
    <property type="entry name" value="Rhomboid-like_sf"/>
</dbReference>
<keyword evidence="4 7" id="KW-0256">Endoplasmic reticulum</keyword>
<evidence type="ECO:0000256" key="4">
    <source>
        <dbReference type="ARBA" id="ARBA00022824"/>
    </source>
</evidence>
<feature type="transmembrane region" description="Helical" evidence="7">
    <location>
        <begin position="155"/>
        <end position="171"/>
    </location>
</feature>
<dbReference type="Proteomes" id="UP000729357">
    <property type="component" value="Unassembled WGS sequence"/>
</dbReference>
<evidence type="ECO:0000256" key="3">
    <source>
        <dbReference type="ARBA" id="ARBA00022692"/>
    </source>
</evidence>
<dbReference type="AlphaFoldDB" id="A0A9P8FDP7"/>
<evidence type="ECO:0000256" key="2">
    <source>
        <dbReference type="ARBA" id="ARBA00008917"/>
    </source>
</evidence>
<comment type="similarity">
    <text evidence="2 7">Belongs to the derlin family.</text>
</comment>
<gene>
    <name evidence="9" type="ORF">KCU98_g14541</name>
</gene>
<feature type="transmembrane region" description="Helical" evidence="7">
    <location>
        <begin position="57"/>
        <end position="81"/>
    </location>
</feature>
<dbReference type="GO" id="GO:0006950">
    <property type="term" value="P:response to stress"/>
    <property type="evidence" value="ECO:0007669"/>
    <property type="project" value="UniProtKB-ARBA"/>
</dbReference>
<sequence length="354" mass="38693">MSSPSLADAFWAAPPISRTLTAATLVLSLNFWILPIINPGYFVFVPQLVFKLWIPQVWRLVTGFFITGPSLGLIMDPYFLFTYCKALEVDSSRFSQPGDLFVALVFICSVIMLLTGFVFGAGLLLGPLLLALAYLHVQDAPDGMMTFFFFSIRRKYLPGCMLLVAFLMAGPQEALKQAFGLVAAHLYDFLTRIWPSYGRGTNPIHTPRIVQQWFAKPIGASTTRSYGTAFQGRPVGSVGAQSQASSSRSGGWTSGFTSGSWGSRGPGRRLGDSSYLAMPQKLTRGPTTTVTQMSMLSSTTGGQKYYQAKPTAAGIPTWSPTVVLIYRSTAYVWQSGRDAQFSADCGRMCLTHDL</sequence>
<evidence type="ECO:0000256" key="5">
    <source>
        <dbReference type="ARBA" id="ARBA00022989"/>
    </source>
</evidence>
<protein>
    <recommendedName>
        <fullName evidence="7">Derlin</fullName>
    </recommendedName>
</protein>
<comment type="function">
    <text evidence="7">May be involved in the degradation of misfolded endoplasmic reticulum (ER) luminal proteins.</text>
</comment>
<name>A0A9P8FDP7_AURME</name>
<keyword evidence="10" id="KW-1185">Reference proteome</keyword>
<feature type="transmembrane region" description="Helical" evidence="7">
    <location>
        <begin position="20"/>
        <end position="45"/>
    </location>
</feature>
<feature type="transmembrane region" description="Helical" evidence="7">
    <location>
        <begin position="101"/>
        <end position="134"/>
    </location>
</feature>
<comment type="subcellular location">
    <subcellularLocation>
        <location evidence="1 7">Endoplasmic reticulum membrane</location>
        <topology evidence="1 7">Multi-pass membrane protein</topology>
    </subcellularLocation>
</comment>
<feature type="region of interest" description="Disordered" evidence="8">
    <location>
        <begin position="237"/>
        <end position="268"/>
    </location>
</feature>
<keyword evidence="3 7" id="KW-0812">Transmembrane</keyword>
<dbReference type="Pfam" id="PF04511">
    <property type="entry name" value="DER1"/>
    <property type="match status" value="1"/>
</dbReference>
<keyword evidence="6 7" id="KW-0472">Membrane</keyword>